<dbReference type="Proteomes" id="UP000321736">
    <property type="component" value="Unassembled WGS sequence"/>
</dbReference>
<dbReference type="PROSITE" id="PS51480">
    <property type="entry name" value="DHAL"/>
    <property type="match status" value="1"/>
</dbReference>
<dbReference type="OrthoDB" id="9800291at2"/>
<dbReference type="NCBIfam" id="TIGR02365">
    <property type="entry name" value="dha_L_ycgS"/>
    <property type="match status" value="1"/>
</dbReference>
<comment type="caution">
    <text evidence="10">The sequence shown here is derived from an EMBL/GenBank/DDBJ whole genome shotgun (WGS) entry which is preliminary data.</text>
</comment>
<comment type="catalytic activity">
    <reaction evidence="1">
        <text>dihydroxyacetone + phosphoenolpyruvate = dihydroxyacetone phosphate + pyruvate</text>
        <dbReference type="Rhea" id="RHEA:18381"/>
        <dbReference type="ChEBI" id="CHEBI:15361"/>
        <dbReference type="ChEBI" id="CHEBI:16016"/>
        <dbReference type="ChEBI" id="CHEBI:57642"/>
        <dbReference type="ChEBI" id="CHEBI:58702"/>
        <dbReference type="EC" id="2.7.1.121"/>
    </reaction>
</comment>
<sequence>MDGLTLKKRLLNLQETFEEREDTLTELDREIGDGDHGVNMVRGFNALADALENVESVPDVLKTTGMTLMSKVGGASGPLYGFGFVKMAQVAEDEITEENLPQLLQAFSDAVAQRGKVKLNEKTMYDVIEPAREAVASGETVDISYLQQLADETYHMVATKGRAAYYKEASREHTDPGAQSSVYILNALIGDE</sequence>
<dbReference type="RefSeq" id="WP_095103301.1">
    <property type="nucleotide sequence ID" value="NZ_BKAR01000023.1"/>
</dbReference>
<dbReference type="EC" id="2.7.1.121" evidence="3"/>
<comment type="function">
    <text evidence="8">ADP-binding subunit of the dihydroxyacetone kinase, which is responsible for the phosphoenolpyruvate (PEP)-dependent phosphorylation of dihydroxyacetone. DhaL-ADP is converted to DhaL-ATP via a phosphoryl group transfer from DhaM and transmits it to dihydroxyacetone binds to DhaK.</text>
</comment>
<accession>A0A239TK80</accession>
<dbReference type="InterPro" id="IPR050861">
    <property type="entry name" value="Dihydroxyacetone_Kinase"/>
</dbReference>
<dbReference type="GO" id="GO:0005829">
    <property type="term" value="C:cytosol"/>
    <property type="evidence" value="ECO:0007669"/>
    <property type="project" value="TreeGrafter"/>
</dbReference>
<dbReference type="SUPFAM" id="SSF101473">
    <property type="entry name" value="DhaL-like"/>
    <property type="match status" value="1"/>
</dbReference>
<evidence type="ECO:0000256" key="6">
    <source>
        <dbReference type="ARBA" id="ARBA00022798"/>
    </source>
</evidence>
<evidence type="ECO:0000256" key="1">
    <source>
        <dbReference type="ARBA" id="ARBA00001113"/>
    </source>
</evidence>
<dbReference type="InterPro" id="IPR036117">
    <property type="entry name" value="DhaL_dom_sf"/>
</dbReference>
<dbReference type="Pfam" id="PF02734">
    <property type="entry name" value="Dak2"/>
    <property type="match status" value="1"/>
</dbReference>
<proteinExistence type="predicted"/>
<organism evidence="10 11">
    <name type="scientific">Staphylococcus piscifermentans</name>
    <dbReference type="NCBI Taxonomy" id="70258"/>
    <lineage>
        <taxon>Bacteria</taxon>
        <taxon>Bacillati</taxon>
        <taxon>Bacillota</taxon>
        <taxon>Bacilli</taxon>
        <taxon>Bacillales</taxon>
        <taxon>Staphylococcaceae</taxon>
        <taxon>Staphylococcus</taxon>
    </lineage>
</organism>
<dbReference type="FunFam" id="1.25.40.340:FF:000002">
    <property type="entry name" value="Dihydroxyacetone kinase, L subunit"/>
    <property type="match status" value="1"/>
</dbReference>
<dbReference type="InterPro" id="IPR012737">
    <property type="entry name" value="DhaK_L_YcgS"/>
</dbReference>
<dbReference type="Gene3D" id="1.25.40.340">
    <property type="match status" value="1"/>
</dbReference>
<keyword evidence="5 10" id="KW-0418">Kinase</keyword>
<gene>
    <name evidence="10" type="ORF">SPI02_18000</name>
</gene>
<comment type="pathway">
    <text evidence="2">Polyol metabolism; glycerol degradation.</text>
</comment>
<reference evidence="10 11" key="1">
    <citation type="submission" date="2019-07" db="EMBL/GenBank/DDBJ databases">
        <title>Whole genome shotgun sequence of Staphylococcus piscifermentans NBRC 109625.</title>
        <authorList>
            <person name="Hosoyama A."/>
            <person name="Uohara A."/>
            <person name="Ohji S."/>
            <person name="Ichikawa N."/>
        </authorList>
    </citation>
    <scope>NUCLEOTIDE SEQUENCE [LARGE SCALE GENOMIC DNA]</scope>
    <source>
        <strain evidence="10 11">NBRC 109625</strain>
    </source>
</reference>
<evidence type="ECO:0000256" key="2">
    <source>
        <dbReference type="ARBA" id="ARBA00004745"/>
    </source>
</evidence>
<evidence type="ECO:0000256" key="3">
    <source>
        <dbReference type="ARBA" id="ARBA00012095"/>
    </source>
</evidence>
<feature type="domain" description="DhaL" evidence="9">
    <location>
        <begin position="4"/>
        <end position="190"/>
    </location>
</feature>
<dbReference type="AlphaFoldDB" id="A0A239TK80"/>
<name>A0A239TK80_9STAP</name>
<dbReference type="GO" id="GO:0019563">
    <property type="term" value="P:glycerol catabolic process"/>
    <property type="evidence" value="ECO:0007669"/>
    <property type="project" value="TreeGrafter"/>
</dbReference>
<dbReference type="EMBL" id="BKAR01000023">
    <property type="protein sequence ID" value="GEP85215.1"/>
    <property type="molecule type" value="Genomic_DNA"/>
</dbReference>
<evidence type="ECO:0000256" key="8">
    <source>
        <dbReference type="ARBA" id="ARBA00055771"/>
    </source>
</evidence>
<dbReference type="InterPro" id="IPR004007">
    <property type="entry name" value="DhaL_dom"/>
</dbReference>
<protein>
    <recommendedName>
        <fullName evidence="3">phosphoenolpyruvate--glycerone phosphotransferase</fullName>
        <ecNumber evidence="3">2.7.1.121</ecNumber>
    </recommendedName>
</protein>
<dbReference type="GO" id="GO:0004371">
    <property type="term" value="F:glycerone kinase activity"/>
    <property type="evidence" value="ECO:0007669"/>
    <property type="project" value="InterPro"/>
</dbReference>
<dbReference type="GO" id="GO:0047324">
    <property type="term" value="F:phosphoenolpyruvate-glycerone phosphotransferase activity"/>
    <property type="evidence" value="ECO:0007669"/>
    <property type="project" value="UniProtKB-EC"/>
</dbReference>
<evidence type="ECO:0000313" key="11">
    <source>
        <dbReference type="Proteomes" id="UP000321736"/>
    </source>
</evidence>
<dbReference type="PANTHER" id="PTHR28629">
    <property type="entry name" value="TRIOKINASE/FMN CYCLASE"/>
    <property type="match status" value="1"/>
</dbReference>
<comment type="subunit">
    <text evidence="7">Homodimer. The dihydroxyacetone kinase complex is composed of a homodimer of DhaM, a homodimer of DhaK and the subunit DhaL.</text>
</comment>
<keyword evidence="4" id="KW-0808">Transferase</keyword>
<evidence type="ECO:0000256" key="5">
    <source>
        <dbReference type="ARBA" id="ARBA00022777"/>
    </source>
</evidence>
<dbReference type="SMART" id="SM01120">
    <property type="entry name" value="Dak2"/>
    <property type="match status" value="1"/>
</dbReference>
<evidence type="ECO:0000256" key="4">
    <source>
        <dbReference type="ARBA" id="ARBA00022679"/>
    </source>
</evidence>
<dbReference type="PANTHER" id="PTHR28629:SF4">
    <property type="entry name" value="TRIOKINASE_FMN CYCLASE"/>
    <property type="match status" value="1"/>
</dbReference>
<keyword evidence="6" id="KW-0319">Glycerol metabolism</keyword>
<evidence type="ECO:0000259" key="9">
    <source>
        <dbReference type="PROSITE" id="PS51480"/>
    </source>
</evidence>
<evidence type="ECO:0000313" key="10">
    <source>
        <dbReference type="EMBL" id="GEP85215.1"/>
    </source>
</evidence>
<keyword evidence="11" id="KW-1185">Reference proteome</keyword>
<evidence type="ECO:0000256" key="7">
    <source>
        <dbReference type="ARBA" id="ARBA00046577"/>
    </source>
</evidence>